<comment type="caution">
    <text evidence="1">The sequence shown here is derived from an EMBL/GenBank/DDBJ whole genome shotgun (WGS) entry which is preliminary data.</text>
</comment>
<dbReference type="AlphaFoldDB" id="A0A4R0RWM5"/>
<evidence type="ECO:0008006" key="3">
    <source>
        <dbReference type="Google" id="ProtNLM"/>
    </source>
</evidence>
<dbReference type="OrthoDB" id="2745780at2759"/>
<name>A0A4R0RWM5_9APHY</name>
<dbReference type="Proteomes" id="UP000292702">
    <property type="component" value="Unassembled WGS sequence"/>
</dbReference>
<gene>
    <name evidence="1" type="ORF">EIP91_003928</name>
</gene>
<organism evidence="1 2">
    <name type="scientific">Steccherinum ochraceum</name>
    <dbReference type="NCBI Taxonomy" id="92696"/>
    <lineage>
        <taxon>Eukaryota</taxon>
        <taxon>Fungi</taxon>
        <taxon>Dikarya</taxon>
        <taxon>Basidiomycota</taxon>
        <taxon>Agaricomycotina</taxon>
        <taxon>Agaricomycetes</taxon>
        <taxon>Polyporales</taxon>
        <taxon>Steccherinaceae</taxon>
        <taxon>Steccherinum</taxon>
    </lineage>
</organism>
<protein>
    <recommendedName>
        <fullName evidence="3">F-box domain-containing protein</fullName>
    </recommendedName>
</protein>
<evidence type="ECO:0000313" key="1">
    <source>
        <dbReference type="EMBL" id="TCD70299.1"/>
    </source>
</evidence>
<reference evidence="1 2" key="1">
    <citation type="submission" date="2018-11" db="EMBL/GenBank/DDBJ databases">
        <title>Genome assembly of Steccherinum ochraceum LE-BIN_3174, the white-rot fungus of the Steccherinaceae family (The Residual Polyporoid clade, Polyporales, Basidiomycota).</title>
        <authorList>
            <person name="Fedorova T.V."/>
            <person name="Glazunova O.A."/>
            <person name="Landesman E.O."/>
            <person name="Moiseenko K.V."/>
            <person name="Psurtseva N.V."/>
            <person name="Savinova O.S."/>
            <person name="Shakhova N.V."/>
            <person name="Tyazhelova T.V."/>
            <person name="Vasina D.V."/>
        </authorList>
    </citation>
    <scope>NUCLEOTIDE SEQUENCE [LARGE SCALE GENOMIC DNA]</scope>
    <source>
        <strain evidence="1 2">LE-BIN_3174</strain>
    </source>
</reference>
<sequence length="462" mass="50734">MTEAVPFTVRLPNELWDAVLSVLQQQKDRDALSSFAFTSRRCRHLALPYIFSKLSVAHDPCAKSSRAFLPLILSSPLIATFIHDLTLHKAFTHAIPAGGKPALPPTLGVNQLAQILQALPALRKLTVNCDLSDADPIHGTSSPSLPLAIAVQLDYLTLNIAHIRSSGCPLSTFVRFLSLFSTIDHLVVNTLPYGTSCVCRADSLSTETHEQATDEDIGNLFHRPGHILPSLTIRSINSCTGISSTSQHVFSHLFAHLARTSDPHHSSCSLILTFGNPSSKMCQTLIAGYGSRLGHCDLKLGNSIHDWPTGSTRPPRCSTRIDLSSCTSLTSLAISGVWFLKLRDSTTALPGAASFAFADILSSVHPSTMECLTLSLKVLSGLHATSVEYLRDCVFPLVCWRDLRLVLLERFSALRQFTLQWTLLTTDEFSEVALKWMRETIEEELGQWVKTGVLKVELATRR</sequence>
<keyword evidence="2" id="KW-1185">Reference proteome</keyword>
<evidence type="ECO:0000313" key="2">
    <source>
        <dbReference type="Proteomes" id="UP000292702"/>
    </source>
</evidence>
<proteinExistence type="predicted"/>
<accession>A0A4R0RWM5</accession>
<dbReference type="EMBL" id="RWJN01000023">
    <property type="protein sequence ID" value="TCD70299.1"/>
    <property type="molecule type" value="Genomic_DNA"/>
</dbReference>